<accession>A0ABV7XL58</accession>
<proteinExistence type="predicted"/>
<evidence type="ECO:0000256" key="1">
    <source>
        <dbReference type="SAM" id="MobiDB-lite"/>
    </source>
</evidence>
<feature type="domain" description="YdbS-like PH" evidence="3">
    <location>
        <begin position="87"/>
        <end position="166"/>
    </location>
</feature>
<dbReference type="Proteomes" id="UP001595705">
    <property type="component" value="Unassembled WGS sequence"/>
</dbReference>
<feature type="transmembrane region" description="Helical" evidence="2">
    <location>
        <begin position="33"/>
        <end position="60"/>
    </location>
</feature>
<keyword evidence="2" id="KW-0812">Transmembrane</keyword>
<dbReference type="EMBL" id="JBHRYA010000007">
    <property type="protein sequence ID" value="MFC3716456.1"/>
    <property type="molecule type" value="Genomic_DNA"/>
</dbReference>
<evidence type="ECO:0000313" key="4">
    <source>
        <dbReference type="EMBL" id="MFC3716456.1"/>
    </source>
</evidence>
<comment type="caution">
    <text evidence="4">The sequence shown here is derived from an EMBL/GenBank/DDBJ whole genome shotgun (WGS) entry which is preliminary data.</text>
</comment>
<dbReference type="PANTHER" id="PTHR34473">
    <property type="entry name" value="UPF0699 TRANSMEMBRANE PROTEIN YDBS"/>
    <property type="match status" value="1"/>
</dbReference>
<organism evidence="4 5">
    <name type="scientific">Luteimonas soli</name>
    <dbReference type="NCBI Taxonomy" id="1648966"/>
    <lineage>
        <taxon>Bacteria</taxon>
        <taxon>Pseudomonadati</taxon>
        <taxon>Pseudomonadota</taxon>
        <taxon>Gammaproteobacteria</taxon>
        <taxon>Lysobacterales</taxon>
        <taxon>Lysobacteraceae</taxon>
        <taxon>Luteimonas</taxon>
    </lineage>
</organism>
<keyword evidence="2" id="KW-1133">Transmembrane helix</keyword>
<keyword evidence="5" id="KW-1185">Reference proteome</keyword>
<reference evidence="5" key="1">
    <citation type="journal article" date="2019" name="Int. J. Syst. Evol. Microbiol.">
        <title>The Global Catalogue of Microorganisms (GCM) 10K type strain sequencing project: providing services to taxonomists for standard genome sequencing and annotation.</title>
        <authorList>
            <consortium name="The Broad Institute Genomics Platform"/>
            <consortium name="The Broad Institute Genome Sequencing Center for Infectious Disease"/>
            <person name="Wu L."/>
            <person name="Ma J."/>
        </authorList>
    </citation>
    <scope>NUCLEOTIDE SEQUENCE [LARGE SCALE GENOMIC DNA]</scope>
    <source>
        <strain evidence="5">KCTC 42441</strain>
    </source>
</reference>
<dbReference type="RefSeq" id="WP_386743620.1">
    <property type="nucleotide sequence ID" value="NZ_JBHRYA010000007.1"/>
</dbReference>
<protein>
    <submittedName>
        <fullName evidence="4">PH domain-containing protein</fullName>
    </submittedName>
</protein>
<evidence type="ECO:0000259" key="3">
    <source>
        <dbReference type="Pfam" id="PF03703"/>
    </source>
</evidence>
<name>A0ABV7XL58_9GAMM</name>
<sequence length="177" mass="19503">MSDPQAGADASPPPAPTMPAPDRWQKLPARARTLFVATTAFGFALPFAIATIVFGIIAVALPLPAWLLPACVVVAAAFGAWLGWRRYRHTRWLLDADGFGLRRGRLWQSDTRVPGSRVQHLDIRRGPLERHFRLATLVIHTAGTRHSEVSLSGLDAVDAERLRDHLARQTDDDDDAD</sequence>
<dbReference type="Pfam" id="PF03703">
    <property type="entry name" value="bPH_2"/>
    <property type="match status" value="1"/>
</dbReference>
<keyword evidence="2" id="KW-0472">Membrane</keyword>
<dbReference type="PANTHER" id="PTHR34473:SF3">
    <property type="entry name" value="TRANSMEMBRANE PROTEIN-RELATED"/>
    <property type="match status" value="1"/>
</dbReference>
<evidence type="ECO:0000313" key="5">
    <source>
        <dbReference type="Proteomes" id="UP001595705"/>
    </source>
</evidence>
<feature type="region of interest" description="Disordered" evidence="1">
    <location>
        <begin position="1"/>
        <end position="23"/>
    </location>
</feature>
<gene>
    <name evidence="4" type="ORF">ACFONC_09845</name>
</gene>
<evidence type="ECO:0000256" key="2">
    <source>
        <dbReference type="SAM" id="Phobius"/>
    </source>
</evidence>
<feature type="transmembrane region" description="Helical" evidence="2">
    <location>
        <begin position="66"/>
        <end position="84"/>
    </location>
</feature>
<dbReference type="InterPro" id="IPR005182">
    <property type="entry name" value="YdbS-like_PH"/>
</dbReference>